<dbReference type="RefSeq" id="WP_280140446.1">
    <property type="nucleotide sequence ID" value="NZ_FNHL01000002.1"/>
</dbReference>
<evidence type="ECO:0000313" key="1">
    <source>
        <dbReference type="EMBL" id="SDM54127.1"/>
    </source>
</evidence>
<protein>
    <submittedName>
        <fullName evidence="1">Uncharacterized protein</fullName>
    </submittedName>
</protein>
<name>A0A1G9U2B9_9EURY</name>
<reference evidence="2" key="1">
    <citation type="submission" date="2016-10" db="EMBL/GenBank/DDBJ databases">
        <authorList>
            <person name="Varghese N."/>
            <person name="Submissions S."/>
        </authorList>
    </citation>
    <scope>NUCLEOTIDE SEQUENCE [LARGE SCALE GENOMIC DNA]</scope>
    <source>
        <strain evidence="2">CGMCC 1.10119</strain>
    </source>
</reference>
<dbReference type="Proteomes" id="UP000199451">
    <property type="component" value="Unassembled WGS sequence"/>
</dbReference>
<organism evidence="1 2">
    <name type="scientific">Halogranum gelatinilyticum</name>
    <dbReference type="NCBI Taxonomy" id="660521"/>
    <lineage>
        <taxon>Archaea</taxon>
        <taxon>Methanobacteriati</taxon>
        <taxon>Methanobacteriota</taxon>
        <taxon>Stenosarchaea group</taxon>
        <taxon>Halobacteria</taxon>
        <taxon>Halobacteriales</taxon>
        <taxon>Haloferacaceae</taxon>
    </lineage>
</organism>
<accession>A0A1G9U2B9</accession>
<keyword evidence="2" id="KW-1185">Reference proteome</keyword>
<gene>
    <name evidence="1" type="ORF">SAMN04487949_2011</name>
</gene>
<dbReference type="AlphaFoldDB" id="A0A1G9U2B9"/>
<sequence>MEPDSYRWEETVYVYDADAELGDEPTAEFDWGFSLRVDRP</sequence>
<evidence type="ECO:0000313" key="2">
    <source>
        <dbReference type="Proteomes" id="UP000199451"/>
    </source>
</evidence>
<proteinExistence type="predicted"/>
<dbReference type="EMBL" id="FNHL01000002">
    <property type="protein sequence ID" value="SDM54127.1"/>
    <property type="molecule type" value="Genomic_DNA"/>
</dbReference>